<dbReference type="Proteomes" id="UP000249422">
    <property type="component" value="Unassembled WGS sequence"/>
</dbReference>
<dbReference type="InterPro" id="IPR058240">
    <property type="entry name" value="rSAM_sf"/>
</dbReference>
<organism evidence="1 2">
    <name type="scientific">Aeromonas salmonicida</name>
    <dbReference type="NCBI Taxonomy" id="645"/>
    <lineage>
        <taxon>Bacteria</taxon>
        <taxon>Pseudomonadati</taxon>
        <taxon>Pseudomonadota</taxon>
        <taxon>Gammaproteobacteria</taxon>
        <taxon>Aeromonadales</taxon>
        <taxon>Aeromonadaceae</taxon>
        <taxon>Aeromonas</taxon>
    </lineage>
</organism>
<dbReference type="AlphaFoldDB" id="A0AAX1PE36"/>
<dbReference type="InterPro" id="IPR050377">
    <property type="entry name" value="Radical_SAM_PqqE_MftC-like"/>
</dbReference>
<evidence type="ECO:0000313" key="2">
    <source>
        <dbReference type="Proteomes" id="UP000249422"/>
    </source>
</evidence>
<evidence type="ECO:0000313" key="1">
    <source>
        <dbReference type="EMBL" id="RAI99670.1"/>
    </source>
</evidence>
<accession>A0AAX1PE36</accession>
<dbReference type="SUPFAM" id="SSF102114">
    <property type="entry name" value="Radical SAM enzymes"/>
    <property type="match status" value="1"/>
</dbReference>
<comment type="caution">
    <text evidence="1">The sequence shown here is derived from an EMBL/GenBank/DDBJ whole genome shotgun (WGS) entry which is preliminary data.</text>
</comment>
<dbReference type="InterPro" id="IPR013785">
    <property type="entry name" value="Aldolase_TIM"/>
</dbReference>
<dbReference type="RefSeq" id="WP_146612927.1">
    <property type="nucleotide sequence ID" value="NZ_CAWNWF010000022.1"/>
</dbReference>
<name>A0AAX1PE36_AERSA</name>
<dbReference type="EMBL" id="QLLM01000022">
    <property type="protein sequence ID" value="RAI99670.1"/>
    <property type="molecule type" value="Genomic_DNA"/>
</dbReference>
<protein>
    <submittedName>
        <fullName evidence="1">MoaA/NifB/PqqE/SkfB family radical SAM enzyme</fullName>
    </submittedName>
</protein>
<dbReference type="PANTHER" id="PTHR11228">
    <property type="entry name" value="RADICAL SAM DOMAIN PROTEIN"/>
    <property type="match status" value="1"/>
</dbReference>
<dbReference type="Gene3D" id="3.20.20.70">
    <property type="entry name" value="Aldolase class I"/>
    <property type="match status" value="1"/>
</dbReference>
<sequence length="320" mass="36003">MKLIKVENSDYAKKFFCINWAVTNKCNYSCGYCHDDLRNGNIPHPHQKDAEIFVLSVFEKCNQLGLTPFFELGGGEVTSLAWLPYILKLIKDNGGLVSIITNLSKREAWWDDVANNLYGVYASFHYTQSKDKSAFLRKLEILNDKGVRKIHVNVMMIPEFFDTCYSIAHEISEKINCSVSMQPLYKGFGGGGLTERYDYNPEQSRTIQLGSLIGANNDNSQTPRGNIIVSDEGGFCHEVNFFHLIQNQQTDFRGWSCYAGCSGVVITFKGDIYRSWCMQNPSIGSIYNSSFNIVDTPVICNTKICQCGCDLCSLKVLNNG</sequence>
<dbReference type="PANTHER" id="PTHR11228:SF35">
    <property type="entry name" value="MOLYBDENUM COFACTOR BIOSYNTHESIS PROTEIN A-RELATED"/>
    <property type="match status" value="1"/>
</dbReference>
<gene>
    <name evidence="1" type="ORF">DEU50_12257</name>
</gene>
<proteinExistence type="predicted"/>
<reference evidence="1 2" key="1">
    <citation type="submission" date="2018-06" db="EMBL/GenBank/DDBJ databases">
        <title>Freshwater and sediment microbial communities from various areas in North America, analyzing microbe dynamics in response to fracking.</title>
        <authorList>
            <person name="Lamendella R."/>
        </authorList>
    </citation>
    <scope>NUCLEOTIDE SEQUENCE [LARGE SCALE GENOMIC DNA]</scope>
    <source>
        <strain evidence="1 2">17</strain>
    </source>
</reference>